<proteinExistence type="predicted"/>
<dbReference type="PANTHER" id="PTHR21461:SF69">
    <property type="entry name" value="GLYCOSYLTRANSFERASE FAMILY 92 PROTEIN"/>
    <property type="match status" value="1"/>
</dbReference>
<comment type="caution">
    <text evidence="4">The sequence shown here is derived from an EMBL/GenBank/DDBJ whole genome shotgun (WGS) entry which is preliminary data.</text>
</comment>
<dbReference type="RefSeq" id="WP_196608291.1">
    <property type="nucleotide sequence ID" value="NZ_VRYY01000072.1"/>
</dbReference>
<sequence length="408" mass="46972">MGCSHYAAICAIVKDEHLSLPEFVAYHHAIGFEKFIFYDNESTIPVRETLQEYVTRGIVDVYRVVGKSMQMPCYTQCIQDYRGKVRWIAFIDADEFLILKHHADARLLLFEYEAHAGLAVHWVTHGSAGHLGRPGGLVLDDYPEYFTDNEPDNLHVKSIVQPARTECARDPHQFFFAPGHGCVDEHGSPVTSAFAPFTADIVQLNHYLFKSQQDYEAKMRRGRADNHEFSDLRKLEGFWRQATRPTATWRPLPHQRSLRLRRAVDTGQPYRDDPHLDVDTACVDEAQLYATVQNHLAHGRPHAALLHAVLYRNAHGYCWSAGWLTMLAWLALRRKDMVLAEADNLLRHEPSVRSHYQRFYALDKLGERQKALHAGRYIRFACEILKQTASPEYAELRRIDARRGLGIW</sequence>
<evidence type="ECO:0000256" key="2">
    <source>
        <dbReference type="ARBA" id="ARBA00022692"/>
    </source>
</evidence>
<keyword evidence="3" id="KW-0472">Membrane</keyword>
<dbReference type="Pfam" id="PF13704">
    <property type="entry name" value="Glyco_tranf_2_4"/>
    <property type="match status" value="1"/>
</dbReference>
<keyword evidence="2" id="KW-0812">Transmembrane</keyword>
<organism evidence="4 5">
    <name type="scientific">Nitratidesulfovibrio oxamicus</name>
    <dbReference type="NCBI Taxonomy" id="32016"/>
    <lineage>
        <taxon>Bacteria</taxon>
        <taxon>Pseudomonadati</taxon>
        <taxon>Thermodesulfobacteriota</taxon>
        <taxon>Desulfovibrionia</taxon>
        <taxon>Desulfovibrionales</taxon>
        <taxon>Desulfovibrionaceae</taxon>
        <taxon>Nitratidesulfovibrio</taxon>
    </lineage>
</organism>
<keyword evidence="5" id="KW-1185">Reference proteome</keyword>
<accession>A0ABS0J0X6</accession>
<dbReference type="EMBL" id="VRYY01000072">
    <property type="protein sequence ID" value="MBG3876083.1"/>
    <property type="molecule type" value="Genomic_DNA"/>
</dbReference>
<evidence type="ECO:0000256" key="1">
    <source>
        <dbReference type="ARBA" id="ARBA00004167"/>
    </source>
</evidence>
<evidence type="ECO:0000313" key="5">
    <source>
        <dbReference type="Proteomes" id="UP001194469"/>
    </source>
</evidence>
<gene>
    <name evidence="4" type="ORF">FVW20_03330</name>
</gene>
<dbReference type="PANTHER" id="PTHR21461">
    <property type="entry name" value="GLYCOSYLTRANSFERASE FAMILY 92 PROTEIN"/>
    <property type="match status" value="1"/>
</dbReference>
<protein>
    <submittedName>
        <fullName evidence="4">Glycosyltransferase family 2 protein</fullName>
    </submittedName>
</protein>
<name>A0ABS0J0X6_9BACT</name>
<dbReference type="Proteomes" id="UP001194469">
    <property type="component" value="Unassembled WGS sequence"/>
</dbReference>
<keyword evidence="3" id="KW-1133">Transmembrane helix</keyword>
<evidence type="ECO:0000313" key="4">
    <source>
        <dbReference type="EMBL" id="MBG3876083.1"/>
    </source>
</evidence>
<reference evidence="4 5" key="1">
    <citation type="submission" date="2019-08" db="EMBL/GenBank/DDBJ databases">
        <authorList>
            <person name="Luo N."/>
        </authorList>
    </citation>
    <scope>NUCLEOTIDE SEQUENCE [LARGE SCALE GENOMIC DNA]</scope>
    <source>
        <strain evidence="4 5">NCIMB 9442</strain>
    </source>
</reference>
<comment type="subcellular location">
    <subcellularLocation>
        <location evidence="1">Membrane</location>
        <topology evidence="1">Single-pass membrane protein</topology>
    </subcellularLocation>
</comment>
<evidence type="ECO:0000256" key="3">
    <source>
        <dbReference type="ARBA" id="ARBA00022989"/>
    </source>
</evidence>